<evidence type="ECO:0000256" key="4">
    <source>
        <dbReference type="ARBA" id="ARBA00023125"/>
    </source>
</evidence>
<keyword evidence="1 6" id="KW-0963">Cytoplasm</keyword>
<feature type="region of interest" description="Sigma-70 factor domain-2" evidence="6">
    <location>
        <begin position="88"/>
        <end position="158"/>
    </location>
</feature>
<dbReference type="InterPro" id="IPR012761">
    <property type="entry name" value="RNA_pol_sigma_RpoS"/>
</dbReference>
<dbReference type="InterPro" id="IPR036388">
    <property type="entry name" value="WH-like_DNA-bd_sf"/>
</dbReference>
<comment type="function">
    <text evidence="6">Sigma factors are initiation factors that promote the attachment of RNA polymerase to specific initiation sites and are then released. This sigma factor is the master transcriptional regulator of the stationary phase and the general stress response.</text>
</comment>
<sequence>MNDQIDMLENDSGLDQGDEVEREEVEDDAEAEEAAGGDEADNTSYESTGDVTQIYLNEIGRSPLLKPDQERELARRVVQGDFEARQKMIEHNLRLVVNIAKHYINRGMTLLDLIEEGNIGLMHALEKFDPERGFRFSTYATWWIRQSIERAIMNQSRTIRLPVHVIKELNVYLRAQRHLETHLGYEPSLEDVAHLVGKDVEDVRRVMGLNERVASLDAPLDIDPMLTIGESIPDEQNEGPEMILQNAEIQRYVREWLRQLNEKQRMVIERRYGLNGYEICTLEDLAASLSLTRERVRQIQIEALEQLRRILRRYGVSRDVVL</sequence>
<dbReference type="Gene3D" id="1.10.601.10">
    <property type="entry name" value="RNA Polymerase Primary Sigma Factor"/>
    <property type="match status" value="1"/>
</dbReference>
<dbReference type="InterPro" id="IPR000943">
    <property type="entry name" value="RNA_pol_sigma70"/>
</dbReference>
<accession>A0ABS2BFG7</accession>
<dbReference type="NCBIfam" id="NF004207">
    <property type="entry name" value="PRK05657.1"/>
    <property type="match status" value="1"/>
</dbReference>
<dbReference type="InterPro" id="IPR007627">
    <property type="entry name" value="RNA_pol_sigma70_r2"/>
</dbReference>
<keyword evidence="11" id="KW-1185">Reference proteome</keyword>
<comment type="caution">
    <text evidence="10">The sequence shown here is derived from an EMBL/GenBank/DDBJ whole genome shotgun (WGS) entry which is preliminary data.</text>
</comment>
<dbReference type="Proteomes" id="UP000809431">
    <property type="component" value="Unassembled WGS sequence"/>
</dbReference>
<protein>
    <recommendedName>
        <fullName evidence="6">RNA polymerase sigma factor RpoS</fullName>
    </recommendedName>
    <alternativeName>
        <fullName evidence="6">Sigma S</fullName>
    </alternativeName>
    <alternativeName>
        <fullName evidence="6">Sigma-38</fullName>
    </alternativeName>
</protein>
<keyword evidence="2 6" id="KW-0805">Transcription regulation</keyword>
<evidence type="ECO:0000256" key="6">
    <source>
        <dbReference type="HAMAP-Rule" id="MF_00959"/>
    </source>
</evidence>
<dbReference type="NCBIfam" id="TIGR02937">
    <property type="entry name" value="sigma70-ECF"/>
    <property type="match status" value="1"/>
</dbReference>
<evidence type="ECO:0000256" key="7">
    <source>
        <dbReference type="SAM" id="MobiDB-lite"/>
    </source>
</evidence>
<evidence type="ECO:0000259" key="9">
    <source>
        <dbReference type="PROSITE" id="PS00716"/>
    </source>
</evidence>
<dbReference type="InterPro" id="IPR013324">
    <property type="entry name" value="RNA_pol_sigma_r3/r4-like"/>
</dbReference>
<dbReference type="Pfam" id="PF04545">
    <property type="entry name" value="Sigma70_r4"/>
    <property type="match status" value="1"/>
</dbReference>
<evidence type="ECO:0000259" key="8">
    <source>
        <dbReference type="PROSITE" id="PS00715"/>
    </source>
</evidence>
<dbReference type="Pfam" id="PF00140">
    <property type="entry name" value="Sigma70_r1_2"/>
    <property type="match status" value="1"/>
</dbReference>
<comment type="similarity">
    <text evidence="6">Belongs to the sigma-70 factor family. RpoS subfamily.</text>
</comment>
<feature type="short sequence motif" description="Interaction with polymerase core subunit RpoC" evidence="6">
    <location>
        <begin position="112"/>
        <end position="115"/>
    </location>
</feature>
<name>A0ABS2BFG7_9NEIS</name>
<feature type="domain" description="RNA polymerase sigma-70" evidence="9">
    <location>
        <begin position="281"/>
        <end position="307"/>
    </location>
</feature>
<dbReference type="SUPFAM" id="SSF88946">
    <property type="entry name" value="Sigma2 domain of RNA polymerase sigma factors"/>
    <property type="match status" value="1"/>
</dbReference>
<dbReference type="InterPro" id="IPR013325">
    <property type="entry name" value="RNA_pol_sigma_r2"/>
</dbReference>
<dbReference type="Pfam" id="PF04542">
    <property type="entry name" value="Sigma70_r2"/>
    <property type="match status" value="1"/>
</dbReference>
<feature type="compositionally biased region" description="Acidic residues" evidence="7">
    <location>
        <begin position="16"/>
        <end position="41"/>
    </location>
</feature>
<dbReference type="PANTHER" id="PTHR30603:SF67">
    <property type="entry name" value="RNA POLYMERASE SIGMA FACTOR RPOS"/>
    <property type="match status" value="1"/>
</dbReference>
<evidence type="ECO:0000313" key="11">
    <source>
        <dbReference type="Proteomes" id="UP000809431"/>
    </source>
</evidence>
<reference evidence="10 11" key="1">
    <citation type="submission" date="2021-01" db="EMBL/GenBank/DDBJ databases">
        <title>Draft Genome Sequence and Polyhydroxyalkanoate Biosynthetic Potential of Jeongeupia naejangsanensis Type Strain DSM 24253.</title>
        <authorList>
            <person name="Turrini P."/>
            <person name="Artuso I."/>
            <person name="Lugli G.A."/>
            <person name="Frangipani E."/>
            <person name="Ventura M."/>
            <person name="Visca P."/>
        </authorList>
    </citation>
    <scope>NUCLEOTIDE SEQUENCE [LARGE SCALE GENOMIC DNA]</scope>
    <source>
        <strain evidence="10 11">DSM 24253</strain>
    </source>
</reference>
<feature type="region of interest" description="Disordered" evidence="7">
    <location>
        <begin position="1"/>
        <end position="48"/>
    </location>
</feature>
<gene>
    <name evidence="6 10" type="primary">rpoS</name>
    <name evidence="10" type="ORF">JMJ54_00780</name>
</gene>
<organism evidence="10 11">
    <name type="scientific">Jeongeupia naejangsanensis</name>
    <dbReference type="NCBI Taxonomy" id="613195"/>
    <lineage>
        <taxon>Bacteria</taxon>
        <taxon>Pseudomonadati</taxon>
        <taxon>Pseudomonadota</taxon>
        <taxon>Betaproteobacteria</taxon>
        <taxon>Neisseriales</taxon>
        <taxon>Chitinibacteraceae</taxon>
        <taxon>Jeongeupia</taxon>
    </lineage>
</organism>
<keyword evidence="5 6" id="KW-0804">Transcription</keyword>
<feature type="region of interest" description="Sigma-70 factor domain-3" evidence="6">
    <location>
        <begin position="168"/>
        <end position="243"/>
    </location>
</feature>
<dbReference type="PRINTS" id="PR00046">
    <property type="entry name" value="SIGMA70FCT"/>
</dbReference>
<dbReference type="RefSeq" id="WP_203536046.1">
    <property type="nucleotide sequence ID" value="NZ_JBHSZU010000002.1"/>
</dbReference>
<evidence type="ECO:0000256" key="1">
    <source>
        <dbReference type="ARBA" id="ARBA00022490"/>
    </source>
</evidence>
<dbReference type="EMBL" id="JAESND010000001">
    <property type="protein sequence ID" value="MBM3114347.1"/>
    <property type="molecule type" value="Genomic_DNA"/>
</dbReference>
<dbReference type="PROSITE" id="PS00715">
    <property type="entry name" value="SIGMA70_1"/>
    <property type="match status" value="1"/>
</dbReference>
<evidence type="ECO:0000256" key="5">
    <source>
        <dbReference type="ARBA" id="ARBA00023163"/>
    </source>
</evidence>
<dbReference type="InterPro" id="IPR009042">
    <property type="entry name" value="RNA_pol_sigma70_r1_2"/>
</dbReference>
<feature type="DNA-binding region" description="H-T-H motif" evidence="6">
    <location>
        <begin position="282"/>
        <end position="301"/>
    </location>
</feature>
<dbReference type="PANTHER" id="PTHR30603">
    <property type="entry name" value="RNA POLYMERASE SIGMA FACTOR RPO"/>
    <property type="match status" value="1"/>
</dbReference>
<dbReference type="HAMAP" id="MF_00959">
    <property type="entry name" value="Sigma70_RpoS"/>
    <property type="match status" value="1"/>
</dbReference>
<keyword evidence="4 6" id="KW-0238">DNA-binding</keyword>
<feature type="region of interest" description="Sigma-70 factor domain-1" evidence="6">
    <location>
        <begin position="50"/>
        <end position="83"/>
    </location>
</feature>
<dbReference type="PROSITE" id="PS00716">
    <property type="entry name" value="SIGMA70_2"/>
    <property type="match status" value="1"/>
</dbReference>
<evidence type="ECO:0000256" key="2">
    <source>
        <dbReference type="ARBA" id="ARBA00023015"/>
    </source>
</evidence>
<keyword evidence="3 6" id="KW-0731">Sigma factor</keyword>
<dbReference type="NCBIfam" id="TIGR02394">
    <property type="entry name" value="rpoS_proteo"/>
    <property type="match status" value="1"/>
</dbReference>
<proteinExistence type="inferred from homology"/>
<feature type="region of interest" description="Sigma-70 factor domain-4" evidence="6">
    <location>
        <begin position="256"/>
        <end position="309"/>
    </location>
</feature>
<comment type="subunit">
    <text evidence="6">Interacts with the RNA polymerase core enzyme.</text>
</comment>
<evidence type="ECO:0000313" key="10">
    <source>
        <dbReference type="EMBL" id="MBM3114347.1"/>
    </source>
</evidence>
<comment type="subcellular location">
    <subcellularLocation>
        <location evidence="6">Cytoplasm</location>
    </subcellularLocation>
</comment>
<feature type="domain" description="RNA polymerase sigma-70" evidence="8">
    <location>
        <begin position="112"/>
        <end position="125"/>
    </location>
</feature>
<dbReference type="InterPro" id="IPR007624">
    <property type="entry name" value="RNA_pol_sigma70_r3"/>
</dbReference>
<dbReference type="InterPro" id="IPR014284">
    <property type="entry name" value="RNA_pol_sigma-70_dom"/>
</dbReference>
<dbReference type="Pfam" id="PF04539">
    <property type="entry name" value="Sigma70_r3"/>
    <property type="match status" value="1"/>
</dbReference>
<dbReference type="InterPro" id="IPR050239">
    <property type="entry name" value="Sigma-70_RNA_pol_init_factors"/>
</dbReference>
<dbReference type="SUPFAM" id="SSF88659">
    <property type="entry name" value="Sigma3 and sigma4 domains of RNA polymerase sigma factors"/>
    <property type="match status" value="2"/>
</dbReference>
<dbReference type="InterPro" id="IPR007630">
    <property type="entry name" value="RNA_pol_sigma70_r4"/>
</dbReference>
<evidence type="ECO:0000256" key="3">
    <source>
        <dbReference type="ARBA" id="ARBA00023082"/>
    </source>
</evidence>
<dbReference type="Gene3D" id="1.10.10.10">
    <property type="entry name" value="Winged helix-like DNA-binding domain superfamily/Winged helix DNA-binding domain"/>
    <property type="match status" value="2"/>
</dbReference>
<dbReference type="CDD" id="cd06171">
    <property type="entry name" value="Sigma70_r4"/>
    <property type="match status" value="1"/>
</dbReference>